<dbReference type="Pfam" id="PF06240">
    <property type="entry name" value="COXG"/>
    <property type="match status" value="1"/>
</dbReference>
<protein>
    <submittedName>
        <fullName evidence="2">Carbon monoxide dehydrogenase subunit G</fullName>
    </submittedName>
    <submittedName>
        <fullName evidence="1">CoxG protein</fullName>
    </submittedName>
</protein>
<evidence type="ECO:0000313" key="4">
    <source>
        <dbReference type="Proteomes" id="UP000546917"/>
    </source>
</evidence>
<dbReference type="Proteomes" id="UP000546917">
    <property type="component" value="Unassembled WGS sequence"/>
</dbReference>
<accession>A0A1V0N4L5</accession>
<gene>
    <name evidence="1" type="ORF">FAD_1205</name>
    <name evidence="2" type="ORF">HLB00_06240</name>
</gene>
<dbReference type="RefSeq" id="WP_081142593.1">
    <property type="nucleotide sequence ID" value="NZ_CP015363.1"/>
</dbReference>
<dbReference type="PANTHER" id="PTHR38588:SF1">
    <property type="entry name" value="BLL0334 PROTEIN"/>
    <property type="match status" value="1"/>
</dbReference>
<dbReference type="CDD" id="cd05018">
    <property type="entry name" value="CoxG"/>
    <property type="match status" value="1"/>
</dbReference>
<dbReference type="Proteomes" id="UP000192050">
    <property type="component" value="Chromosome"/>
</dbReference>
<name>A0A1V0N4L5_9ARCH</name>
<dbReference type="AlphaFoldDB" id="A0A1V0N4L5"/>
<evidence type="ECO:0000313" key="2">
    <source>
        <dbReference type="EMBL" id="NOL60431.1"/>
    </source>
</evidence>
<reference evidence="2 4" key="2">
    <citation type="submission" date="2020-05" db="EMBL/GenBank/DDBJ databases">
        <authorList>
            <person name="Zhang R."/>
        </authorList>
    </citation>
    <scope>NUCLEOTIDE SEQUENCE [LARGE SCALE GENOMIC DNA]</scope>
    <source>
        <strain evidence="2 4">DSM 28986</strain>
    </source>
</reference>
<evidence type="ECO:0000313" key="1">
    <source>
        <dbReference type="EMBL" id="ARD85078.1"/>
    </source>
</evidence>
<dbReference type="InterPro" id="IPR023393">
    <property type="entry name" value="START-like_dom_sf"/>
</dbReference>
<keyword evidence="3" id="KW-1185">Reference proteome</keyword>
<dbReference type="OrthoDB" id="57259at2157"/>
<dbReference type="PANTHER" id="PTHR38588">
    <property type="entry name" value="BLL0334 PROTEIN"/>
    <property type="match status" value="1"/>
</dbReference>
<dbReference type="STRING" id="74969.FAD_1205"/>
<dbReference type="InterPro" id="IPR010419">
    <property type="entry name" value="CO_DH_gsu"/>
</dbReference>
<dbReference type="EMBL" id="JABGBP010000215">
    <property type="protein sequence ID" value="NOL60431.1"/>
    <property type="molecule type" value="Genomic_DNA"/>
</dbReference>
<dbReference type="GeneID" id="84217800"/>
<reference evidence="1 3" key="1">
    <citation type="submission" date="2011-10" db="EMBL/GenBank/DDBJ databases">
        <title>Metabolic and evolutionary patterns in the extreme acidophile Ferroplasma acidiphilum.</title>
        <authorList>
            <person name="Golyshina O.V."/>
            <person name="Kozyavkin S.A."/>
            <person name="Tatusov R.L."/>
            <person name="Slesarev A.I."/>
            <person name="Golyshin P.N."/>
        </authorList>
    </citation>
    <scope>NUCLEOTIDE SEQUENCE [LARGE SCALE GENOMIC DNA]</scope>
    <source>
        <strain evidence="1">Berkeley</strain>
        <strain evidence="3">Y</strain>
    </source>
</reference>
<dbReference type="KEGG" id="fai:FAD_1205"/>
<organism evidence="1 3">
    <name type="scientific">Ferroplasma acidiphilum</name>
    <dbReference type="NCBI Taxonomy" id="74969"/>
    <lineage>
        <taxon>Archaea</taxon>
        <taxon>Methanobacteriati</taxon>
        <taxon>Thermoplasmatota</taxon>
        <taxon>Thermoplasmata</taxon>
        <taxon>Thermoplasmatales</taxon>
        <taxon>Ferroplasmaceae</taxon>
        <taxon>Ferroplasma</taxon>
    </lineage>
</organism>
<dbReference type="EMBL" id="CP015363">
    <property type="protein sequence ID" value="ARD85078.1"/>
    <property type="molecule type" value="Genomic_DNA"/>
</dbReference>
<dbReference type="Gene3D" id="3.30.530.20">
    <property type="match status" value="1"/>
</dbReference>
<dbReference type="SUPFAM" id="SSF55961">
    <property type="entry name" value="Bet v1-like"/>
    <property type="match status" value="1"/>
</dbReference>
<proteinExistence type="predicted"/>
<sequence>MLTFEDSFDVKTTPEKAYGYVVDQEALIKLIPDLLNYEKVDENEMKLTAKAGVSFIKGKFDLVLDITDKKASEHITLKGKGNGSGASVDFTVNFDFLPDDQGTKVNWKADMNIVGTAASMGARMLKSAAQKYIVKLVGNYKKALEEDAGN</sequence>
<evidence type="ECO:0000313" key="3">
    <source>
        <dbReference type="Proteomes" id="UP000192050"/>
    </source>
</evidence>